<evidence type="ECO:0000313" key="3">
    <source>
        <dbReference type="Proteomes" id="UP000176803"/>
    </source>
</evidence>
<dbReference type="SUPFAM" id="SSF52540">
    <property type="entry name" value="P-loop containing nucleoside triphosphate hydrolases"/>
    <property type="match status" value="1"/>
</dbReference>
<dbReference type="GO" id="GO:0016887">
    <property type="term" value="F:ATP hydrolysis activity"/>
    <property type="evidence" value="ECO:0007669"/>
    <property type="project" value="InterPro"/>
</dbReference>
<dbReference type="InterPro" id="IPR027065">
    <property type="entry name" value="Lon_Prtase"/>
</dbReference>
<dbReference type="SMART" id="SM00382">
    <property type="entry name" value="AAA"/>
    <property type="match status" value="1"/>
</dbReference>
<dbReference type="Gene3D" id="1.10.8.60">
    <property type="match status" value="1"/>
</dbReference>
<dbReference type="AlphaFoldDB" id="A0A1F7I4B3"/>
<accession>A0A1F7I4B3</accession>
<dbReference type="InterPro" id="IPR003959">
    <property type="entry name" value="ATPase_AAA_core"/>
</dbReference>
<dbReference type="Pfam" id="PF00004">
    <property type="entry name" value="AAA"/>
    <property type="match status" value="1"/>
</dbReference>
<protein>
    <recommendedName>
        <fullName evidence="1">AAA+ ATPase domain-containing protein</fullName>
    </recommendedName>
</protein>
<dbReference type="InterPro" id="IPR054594">
    <property type="entry name" value="Lon_lid"/>
</dbReference>
<dbReference type="PANTHER" id="PTHR43718">
    <property type="entry name" value="LON PROTEASE"/>
    <property type="match status" value="1"/>
</dbReference>
<dbReference type="Proteomes" id="UP000176803">
    <property type="component" value="Unassembled WGS sequence"/>
</dbReference>
<sequence>MDNQTALSEINKLKVKLQSARLPANLLQKANEQIERINITIKYGGNFSHLDIIDKYINWIISLPWATATKDQIDLAVATAILEKNHFGLQRVKRRVLEYLSILSLQQQKNTAQVVHARPILFVGLAGTGKTTFAYSVAQTLGRKIARIPFGGLSSARDLRGQSKTSPESEPGLIIKALRQEHVKNPVILLDELDRITPESRASIMGVLLEILDPAQNLHYTDYFIDYPFDLSGVLFIGTANNTSNIAPAVLDRLELIQMPSYSDEEKTEIGKNYILPKYIQLSGLTPDQIVVEDSLWTHLVRPLGFEPGIRSLERLIEEMVRKVAFQIVSKEGTKFYINENNYKEYTV</sequence>
<dbReference type="Pfam" id="PF22667">
    <property type="entry name" value="Lon_lid"/>
    <property type="match status" value="1"/>
</dbReference>
<dbReference type="PANTHER" id="PTHR43718:SF2">
    <property type="entry name" value="LON PROTEASE HOMOLOG, MITOCHONDRIAL"/>
    <property type="match status" value="1"/>
</dbReference>
<organism evidence="2 3">
    <name type="scientific">Candidatus Roizmanbacteria bacterium RIFCSPHIGHO2_12_FULL_41_11</name>
    <dbReference type="NCBI Taxonomy" id="1802052"/>
    <lineage>
        <taxon>Bacteria</taxon>
        <taxon>Candidatus Roizmaniibacteriota</taxon>
    </lineage>
</organism>
<dbReference type="GO" id="GO:0004252">
    <property type="term" value="F:serine-type endopeptidase activity"/>
    <property type="evidence" value="ECO:0007669"/>
    <property type="project" value="InterPro"/>
</dbReference>
<feature type="domain" description="AAA+ ATPase" evidence="1">
    <location>
        <begin position="116"/>
        <end position="260"/>
    </location>
</feature>
<dbReference type="Gene3D" id="3.40.50.300">
    <property type="entry name" value="P-loop containing nucleotide triphosphate hydrolases"/>
    <property type="match status" value="1"/>
</dbReference>
<dbReference type="GO" id="GO:0051131">
    <property type="term" value="P:chaperone-mediated protein complex assembly"/>
    <property type="evidence" value="ECO:0007669"/>
    <property type="project" value="TreeGrafter"/>
</dbReference>
<gene>
    <name evidence="2" type="ORF">A3F03_02815</name>
</gene>
<comment type="caution">
    <text evidence="2">The sequence shown here is derived from an EMBL/GenBank/DDBJ whole genome shotgun (WGS) entry which is preliminary data.</text>
</comment>
<evidence type="ECO:0000313" key="2">
    <source>
        <dbReference type="EMBL" id="OGK38201.1"/>
    </source>
</evidence>
<dbReference type="GO" id="GO:0005524">
    <property type="term" value="F:ATP binding"/>
    <property type="evidence" value="ECO:0007669"/>
    <property type="project" value="InterPro"/>
</dbReference>
<name>A0A1F7I4B3_9BACT</name>
<dbReference type="GO" id="GO:0007005">
    <property type="term" value="P:mitochondrion organization"/>
    <property type="evidence" value="ECO:0007669"/>
    <property type="project" value="TreeGrafter"/>
</dbReference>
<dbReference type="GO" id="GO:0003697">
    <property type="term" value="F:single-stranded DNA binding"/>
    <property type="evidence" value="ECO:0007669"/>
    <property type="project" value="TreeGrafter"/>
</dbReference>
<proteinExistence type="predicted"/>
<dbReference type="InterPro" id="IPR027417">
    <property type="entry name" value="P-loop_NTPase"/>
</dbReference>
<dbReference type="InterPro" id="IPR003593">
    <property type="entry name" value="AAA+_ATPase"/>
</dbReference>
<reference evidence="2 3" key="1">
    <citation type="journal article" date="2016" name="Nat. Commun.">
        <title>Thousands of microbial genomes shed light on interconnected biogeochemical processes in an aquifer system.</title>
        <authorList>
            <person name="Anantharaman K."/>
            <person name="Brown C.T."/>
            <person name="Hug L.A."/>
            <person name="Sharon I."/>
            <person name="Castelle C.J."/>
            <person name="Probst A.J."/>
            <person name="Thomas B.C."/>
            <person name="Singh A."/>
            <person name="Wilkins M.J."/>
            <person name="Karaoz U."/>
            <person name="Brodie E.L."/>
            <person name="Williams K.H."/>
            <person name="Hubbard S.S."/>
            <person name="Banfield J.F."/>
        </authorList>
    </citation>
    <scope>NUCLEOTIDE SEQUENCE [LARGE SCALE GENOMIC DNA]</scope>
</reference>
<dbReference type="EMBL" id="MGAC01000020">
    <property type="protein sequence ID" value="OGK38201.1"/>
    <property type="molecule type" value="Genomic_DNA"/>
</dbReference>
<dbReference type="GO" id="GO:0004176">
    <property type="term" value="F:ATP-dependent peptidase activity"/>
    <property type="evidence" value="ECO:0007669"/>
    <property type="project" value="InterPro"/>
</dbReference>
<dbReference type="GO" id="GO:0006515">
    <property type="term" value="P:protein quality control for misfolded or incompletely synthesized proteins"/>
    <property type="evidence" value="ECO:0007669"/>
    <property type="project" value="TreeGrafter"/>
</dbReference>
<evidence type="ECO:0000259" key="1">
    <source>
        <dbReference type="SMART" id="SM00382"/>
    </source>
</evidence>